<feature type="transmembrane region" description="Helical" evidence="1">
    <location>
        <begin position="111"/>
        <end position="131"/>
    </location>
</feature>
<organism evidence="2 3">
    <name type="scientific">Corynebacterium intestinale</name>
    <dbReference type="NCBI Taxonomy" id="2943492"/>
    <lineage>
        <taxon>Bacteria</taxon>
        <taxon>Bacillati</taxon>
        <taxon>Actinomycetota</taxon>
        <taxon>Actinomycetes</taxon>
        <taxon>Mycobacteriales</taxon>
        <taxon>Corynebacteriaceae</taxon>
        <taxon>Corynebacterium</taxon>
    </lineage>
</organism>
<evidence type="ECO:0000256" key="1">
    <source>
        <dbReference type="SAM" id="Phobius"/>
    </source>
</evidence>
<evidence type="ECO:0000313" key="2">
    <source>
        <dbReference type="EMBL" id="MCL8494771.1"/>
    </source>
</evidence>
<dbReference type="Proteomes" id="UP001203579">
    <property type="component" value="Unassembled WGS sequence"/>
</dbReference>
<keyword evidence="1" id="KW-0472">Membrane</keyword>
<keyword evidence="3" id="KW-1185">Reference proteome</keyword>
<dbReference type="RefSeq" id="WP_250224726.1">
    <property type="nucleotide sequence ID" value="NZ_JAMFTR010000012.1"/>
</dbReference>
<evidence type="ECO:0000313" key="3">
    <source>
        <dbReference type="Proteomes" id="UP001203579"/>
    </source>
</evidence>
<protein>
    <submittedName>
        <fullName evidence="2">Uncharacterized protein</fullName>
    </submittedName>
</protein>
<accession>A0ABT0TCG6</accession>
<sequence length="175" mass="19207">MSNLIYSGATPIKVVKDQLDTLRTRDGRKRIRADMLISLYVLPLLFGLGAGFFGDPHANISSLLSAVAVYTGLVFNLAFQVFDKSLSLRADIFFQGDSDTITLVDQLFANVNYTVAVGVLTTSLLVCATFFTEPAWFGIASDITTGLVAFLLAHLFIMSGMIINRFRSLRLAMRP</sequence>
<name>A0ABT0TCG6_9CORY</name>
<reference evidence="2 3" key="1">
    <citation type="submission" date="2022-05" db="EMBL/GenBank/DDBJ databases">
        <title>Corynebacterium sp. B5-R-101 sp. nov., isolated from human feces.</title>
        <authorList>
            <person name="Shamsuzzaman M."/>
            <person name="Dahal R.H."/>
        </authorList>
    </citation>
    <scope>NUCLEOTIDE SEQUENCE [LARGE SCALE GENOMIC DNA]</scope>
    <source>
        <strain evidence="2 3">B5-R-101</strain>
    </source>
</reference>
<feature type="transmembrane region" description="Helical" evidence="1">
    <location>
        <begin position="35"/>
        <end position="54"/>
    </location>
</feature>
<proteinExistence type="predicted"/>
<keyword evidence="1" id="KW-1133">Transmembrane helix</keyword>
<keyword evidence="1" id="KW-0812">Transmembrane</keyword>
<feature type="transmembrane region" description="Helical" evidence="1">
    <location>
        <begin position="60"/>
        <end position="79"/>
    </location>
</feature>
<dbReference type="EMBL" id="JAMKFF010000012">
    <property type="protein sequence ID" value="MCL8494771.1"/>
    <property type="molecule type" value="Genomic_DNA"/>
</dbReference>
<gene>
    <name evidence="2" type="ORF">M5J06_11680</name>
</gene>
<comment type="caution">
    <text evidence="2">The sequence shown here is derived from an EMBL/GenBank/DDBJ whole genome shotgun (WGS) entry which is preliminary data.</text>
</comment>
<feature type="transmembrane region" description="Helical" evidence="1">
    <location>
        <begin position="143"/>
        <end position="164"/>
    </location>
</feature>